<keyword evidence="4" id="KW-1185">Reference proteome</keyword>
<dbReference type="GO" id="GO:0000723">
    <property type="term" value="P:telomere maintenance"/>
    <property type="evidence" value="ECO:0007669"/>
    <property type="project" value="TreeGrafter"/>
</dbReference>
<dbReference type="GO" id="GO:0006289">
    <property type="term" value="P:nucleotide-excision repair"/>
    <property type="evidence" value="ECO:0007669"/>
    <property type="project" value="TreeGrafter"/>
</dbReference>
<dbReference type="GO" id="GO:0044778">
    <property type="term" value="P:meiotic DNA integrity checkpoint signaling"/>
    <property type="evidence" value="ECO:0007669"/>
    <property type="project" value="TreeGrafter"/>
</dbReference>
<accession>A0AAD5U0W8</accession>
<dbReference type="GO" id="GO:0035861">
    <property type="term" value="C:site of double-strand break"/>
    <property type="evidence" value="ECO:0007669"/>
    <property type="project" value="TreeGrafter"/>
</dbReference>
<evidence type="ECO:0000313" key="3">
    <source>
        <dbReference type="EMBL" id="KAJ3218564.1"/>
    </source>
</evidence>
<reference evidence="3" key="1">
    <citation type="submission" date="2020-05" db="EMBL/GenBank/DDBJ databases">
        <title>Phylogenomic resolution of chytrid fungi.</title>
        <authorList>
            <person name="Stajich J.E."/>
            <person name="Amses K."/>
            <person name="Simmons R."/>
            <person name="Seto K."/>
            <person name="Myers J."/>
            <person name="Bonds A."/>
            <person name="Quandt C.A."/>
            <person name="Barry K."/>
            <person name="Liu P."/>
            <person name="Grigoriev I."/>
            <person name="Longcore J.E."/>
            <person name="James T.Y."/>
        </authorList>
    </citation>
    <scope>NUCLEOTIDE SEQUENCE</scope>
    <source>
        <strain evidence="3">JEL0476</strain>
    </source>
</reference>
<dbReference type="GO" id="GO:0033314">
    <property type="term" value="P:mitotic DNA replication checkpoint signaling"/>
    <property type="evidence" value="ECO:0007669"/>
    <property type="project" value="TreeGrafter"/>
</dbReference>
<dbReference type="Pfam" id="PF04005">
    <property type="entry name" value="Hus1"/>
    <property type="match status" value="1"/>
</dbReference>
<evidence type="ECO:0000313" key="4">
    <source>
        <dbReference type="Proteomes" id="UP001211065"/>
    </source>
</evidence>
<dbReference type="InterPro" id="IPR007150">
    <property type="entry name" value="HUS1/Mec3"/>
</dbReference>
<dbReference type="GO" id="GO:0000724">
    <property type="term" value="P:double-strand break repair via homologous recombination"/>
    <property type="evidence" value="ECO:0007669"/>
    <property type="project" value="TreeGrafter"/>
</dbReference>
<evidence type="ECO:0008006" key="5">
    <source>
        <dbReference type="Google" id="ProtNLM"/>
    </source>
</evidence>
<dbReference type="EMBL" id="JADGJW010000374">
    <property type="protein sequence ID" value="KAJ3218564.1"/>
    <property type="molecule type" value="Genomic_DNA"/>
</dbReference>
<dbReference type="PANTHER" id="PTHR12900">
    <property type="entry name" value="MITOTIC AND DNA DAMAGE CHECKPOINT PROTEIN HUS1"/>
    <property type="match status" value="1"/>
</dbReference>
<dbReference type="PANTHER" id="PTHR12900:SF0">
    <property type="entry name" value="CHECKPOINT PROTEIN"/>
    <property type="match status" value="1"/>
</dbReference>
<organism evidence="3 4">
    <name type="scientific">Clydaea vesicula</name>
    <dbReference type="NCBI Taxonomy" id="447962"/>
    <lineage>
        <taxon>Eukaryota</taxon>
        <taxon>Fungi</taxon>
        <taxon>Fungi incertae sedis</taxon>
        <taxon>Chytridiomycota</taxon>
        <taxon>Chytridiomycota incertae sedis</taxon>
        <taxon>Chytridiomycetes</taxon>
        <taxon>Lobulomycetales</taxon>
        <taxon>Lobulomycetaceae</taxon>
        <taxon>Clydaea</taxon>
    </lineage>
</organism>
<protein>
    <recommendedName>
        <fullName evidence="5">Checkpoint protein</fullName>
    </recommendedName>
</protein>
<proteinExistence type="predicted"/>
<keyword evidence="2" id="KW-0539">Nucleus</keyword>
<comment type="caution">
    <text evidence="3">The sequence shown here is derived from an EMBL/GenBank/DDBJ whole genome shotgun (WGS) entry which is preliminary data.</text>
</comment>
<name>A0AAD5U0W8_9FUNG</name>
<evidence type="ECO:0000256" key="2">
    <source>
        <dbReference type="ARBA" id="ARBA00023242"/>
    </source>
</evidence>
<dbReference type="GO" id="GO:0031573">
    <property type="term" value="P:mitotic intra-S DNA damage checkpoint signaling"/>
    <property type="evidence" value="ECO:0007669"/>
    <property type="project" value="TreeGrafter"/>
</dbReference>
<dbReference type="AlphaFoldDB" id="A0AAD5U0W8"/>
<sequence length="717" mass="82056">MLIGENSKAISHWVDKLNSFQLREQVNGDIYGFFTKKMKITPTAVYYLDFACCITLHVISKIRIHDNITWSGDLNYRHMKCFEKKKEIASNDISFEAFILEVTKFALNVLDHLNKKNYKHQEHSLDLLNRTCIILATLCTNGILDPSFHILSEEILLYTHKFHGASEEKFSDFQLRLEKILSLFFTTDNSDANADKSSVNFNRELKKINLGNERAFEFVFAEIFGSLTHESQKEELIPDFNLLKTVQSCYKINMEVPIEENTIIGVEECANYLLSEAITDAEKKISNEWFRASCIKEDYLEMQKIGIKNFVAKKQEENPNFVLQPRVVASCLKSWIRSIETGSDVIKVKKVVHVQKLLEANPTKLRLLRSIGKVARFIFNNSVVKIKPPDFATVLSVGKVDVITDGTLFKRNYLTEVKEKRLKWNKAFDLTTSFEKLSKKCVLRLTKEQIHFIIKKQDVHSGVQVFAQLDPSLIIDDFILESNNNNEIYLEFFIEHFERALKSCCNSEETNLRLTKINNLPCLLFTINENNRSGHQIKLTQQVPVRVLSPVQVLDLQEPEIPEANVLITLPPLHALKYIERMKSVSNFITLSANMKGELKIKAETDMVKIETFFDNLINPDLGMLLQTSSVKYSFVFVDPTQIDIRSHPSSKREAEEFAEARIDIKDLIKFVASGSVNPTQVVACIVEGHCLNVFVFIGSGENPAGIISYFIPVKLN</sequence>
<comment type="subcellular location">
    <subcellularLocation>
        <location evidence="1">Nucleus</location>
    </subcellularLocation>
</comment>
<dbReference type="Proteomes" id="UP001211065">
    <property type="component" value="Unassembled WGS sequence"/>
</dbReference>
<evidence type="ECO:0000256" key="1">
    <source>
        <dbReference type="ARBA" id="ARBA00004123"/>
    </source>
</evidence>
<dbReference type="GO" id="GO:0030896">
    <property type="term" value="C:checkpoint clamp complex"/>
    <property type="evidence" value="ECO:0007669"/>
    <property type="project" value="InterPro"/>
</dbReference>
<gene>
    <name evidence="3" type="ORF">HK099_005010</name>
</gene>
<dbReference type="Gene3D" id="3.70.10.10">
    <property type="match status" value="1"/>
</dbReference>